<dbReference type="STRING" id="1653476.THC_0766"/>
<dbReference type="InterPro" id="IPR013216">
    <property type="entry name" value="Methyltransf_11"/>
</dbReference>
<dbReference type="CDD" id="cd02440">
    <property type="entry name" value="AdoMet_MTases"/>
    <property type="match status" value="1"/>
</dbReference>
<accession>A0A0U5BWW5</accession>
<protein>
    <recommendedName>
        <fullName evidence="1">Methyltransferase type 11 domain-containing protein</fullName>
    </recommendedName>
</protein>
<dbReference type="PANTHER" id="PTHR43036:SF2">
    <property type="entry name" value="OS04G0481300 PROTEIN"/>
    <property type="match status" value="1"/>
</dbReference>
<dbReference type="Gene3D" id="3.10.50.40">
    <property type="match status" value="1"/>
</dbReference>
<dbReference type="InterPro" id="IPR046357">
    <property type="entry name" value="PPIase_dom_sf"/>
</dbReference>
<reference evidence="2 3" key="1">
    <citation type="journal article" date="2016" name="Int. J. Syst. Evol. Microbiol.">
        <title>Caldimicrobium thiodismutans sp. nov., a sulfur-disproportionating bacterium isolated from a hot spring, and emended description of the genus Caldimicrobium.</title>
        <authorList>
            <person name="Kojima H."/>
            <person name="Umezawa K."/>
            <person name="Fukui M."/>
        </authorList>
    </citation>
    <scope>NUCLEOTIDE SEQUENCE [LARGE SCALE GENOMIC DNA]</scope>
    <source>
        <strain evidence="2 3">TF1</strain>
    </source>
</reference>
<dbReference type="InterPro" id="IPR029063">
    <property type="entry name" value="SAM-dependent_MTases_sf"/>
</dbReference>
<name>A0A0U5BWW5_9BACT</name>
<dbReference type="OrthoDB" id="529208at2"/>
<gene>
    <name evidence="2" type="ORF">THC_0766</name>
</gene>
<sequence length="405" mass="47381">MNFRNEKAKVLALLEVQFESPLARHQDIYFCDINVWREADLLPSPFKELVKDGEPGAKATLEVSGKDFFNYKDACVYDVKKYQFKPPRKLVDPKLRLGRFYPLGFFRELPGIYEGNPYPGRIIFVDDAREEFKLDANHPLGIFENLKFIMTILEVQPKSSELGGRCRDYWELAFRIGPGMQARYDRIVTDFGLDEKESFTRFDETPDTEFYREPRFLPHIDRCSHNNLINFYSTHLKGKKILDLMSSFESHLSEGDFEVIGLGLNKEELKANPKLKDFVIKDINADPLLPFQNEEFDAVVCDLSIEYLIHPIQVLKEINRILKPKGQIFFSFSNRYFPPKVIKLWIDLQDFERMGYVLELFNQVQGFTNLRTYSLRGFPRPKEDKWAYLTSLSDPLYIVWAEKGG</sequence>
<dbReference type="Gene3D" id="3.40.50.150">
    <property type="entry name" value="Vaccinia Virus protein VP39"/>
    <property type="match status" value="1"/>
</dbReference>
<dbReference type="SUPFAM" id="SSF53335">
    <property type="entry name" value="S-adenosyl-L-methionine-dependent methyltransferases"/>
    <property type="match status" value="1"/>
</dbReference>
<dbReference type="AlphaFoldDB" id="A0A0U5BWW5"/>
<dbReference type="GO" id="GO:0003755">
    <property type="term" value="F:peptidyl-prolyl cis-trans isomerase activity"/>
    <property type="evidence" value="ECO:0007669"/>
    <property type="project" value="InterPro"/>
</dbReference>
<dbReference type="KEGG" id="cthi:THC_0766"/>
<evidence type="ECO:0000313" key="2">
    <source>
        <dbReference type="EMBL" id="BAU23157.1"/>
    </source>
</evidence>
<dbReference type="EMBL" id="AP014945">
    <property type="protein sequence ID" value="BAU23157.1"/>
    <property type="molecule type" value="Genomic_DNA"/>
</dbReference>
<dbReference type="RefSeq" id="WP_068513571.1">
    <property type="nucleotide sequence ID" value="NZ_AP014945.1"/>
</dbReference>
<dbReference type="Pfam" id="PF08241">
    <property type="entry name" value="Methyltransf_11"/>
    <property type="match status" value="1"/>
</dbReference>
<keyword evidence="3" id="KW-1185">Reference proteome</keyword>
<dbReference type="Proteomes" id="UP000068196">
    <property type="component" value="Chromosome"/>
</dbReference>
<organism evidence="2 3">
    <name type="scientific">Caldimicrobium thiodismutans</name>
    <dbReference type="NCBI Taxonomy" id="1653476"/>
    <lineage>
        <taxon>Bacteria</taxon>
        <taxon>Pseudomonadati</taxon>
        <taxon>Thermodesulfobacteriota</taxon>
        <taxon>Thermodesulfobacteria</taxon>
        <taxon>Thermodesulfobacteriales</taxon>
        <taxon>Thermodesulfobacteriaceae</taxon>
        <taxon>Caldimicrobium</taxon>
    </lineage>
</organism>
<evidence type="ECO:0000259" key="1">
    <source>
        <dbReference type="Pfam" id="PF08241"/>
    </source>
</evidence>
<reference evidence="3" key="2">
    <citation type="journal article" date="2016" name="Int. J. Syst. Evol. Microbiol.">
        <title>Caldimicrobium thiodismutans sp. nov., a sulfur-disproportionating bacterium isolated from a hot spring.</title>
        <authorList>
            <person name="Kojima H."/>
            <person name="Umezawa K."/>
            <person name="Fukui M."/>
        </authorList>
    </citation>
    <scope>NUCLEOTIDE SEQUENCE [LARGE SCALE GENOMIC DNA]</scope>
    <source>
        <strain evidence="3">TF1</strain>
    </source>
</reference>
<proteinExistence type="predicted"/>
<feature type="domain" description="Methyltransferase type 11" evidence="1">
    <location>
        <begin position="257"/>
        <end position="330"/>
    </location>
</feature>
<evidence type="ECO:0000313" key="3">
    <source>
        <dbReference type="Proteomes" id="UP000068196"/>
    </source>
</evidence>
<dbReference type="GO" id="GO:0008757">
    <property type="term" value="F:S-adenosylmethionine-dependent methyltransferase activity"/>
    <property type="evidence" value="ECO:0007669"/>
    <property type="project" value="InterPro"/>
</dbReference>
<dbReference type="PANTHER" id="PTHR43036">
    <property type="entry name" value="OSJNBB0011N17.9 PROTEIN"/>
    <property type="match status" value="1"/>
</dbReference>